<evidence type="ECO:0000313" key="2">
    <source>
        <dbReference type="Proteomes" id="UP000646053"/>
    </source>
</evidence>
<gene>
    <name evidence="1" type="ORF">GS601_12390</name>
</gene>
<keyword evidence="2" id="KW-1185">Reference proteome</keyword>
<protein>
    <submittedName>
        <fullName evidence="1">Uncharacterized protein</fullName>
    </submittedName>
</protein>
<evidence type="ECO:0000313" key="1">
    <source>
        <dbReference type="EMBL" id="NDJ18077.1"/>
    </source>
</evidence>
<dbReference type="Proteomes" id="UP000646053">
    <property type="component" value="Unassembled WGS sequence"/>
</dbReference>
<name>A0A8J8CN63_9CYAN</name>
<dbReference type="RefSeq" id="WP_162423606.1">
    <property type="nucleotide sequence ID" value="NZ_WVIE01000013.1"/>
</dbReference>
<comment type="caution">
    <text evidence="1">The sequence shown here is derived from an EMBL/GenBank/DDBJ whole genome shotgun (WGS) entry which is preliminary data.</text>
</comment>
<dbReference type="AlphaFoldDB" id="A0A8J8CN63"/>
<proteinExistence type="predicted"/>
<accession>A0A8J8CN63</accession>
<reference evidence="1" key="1">
    <citation type="submission" date="2019-12" db="EMBL/GenBank/DDBJ databases">
        <title>High-Quality draft genome sequences of three cyanobacteria isolated from the limestone walls of the Old Cathedral of Coimbra.</title>
        <authorList>
            <person name="Tiago I."/>
            <person name="Soares F."/>
            <person name="Portugal A."/>
        </authorList>
    </citation>
    <scope>NUCLEOTIDE SEQUENCE</scope>
    <source>
        <strain evidence="1">A</strain>
    </source>
</reference>
<dbReference type="EMBL" id="WVIE01000013">
    <property type="protein sequence ID" value="NDJ18077.1"/>
    <property type="molecule type" value="Genomic_DNA"/>
</dbReference>
<sequence>MSDASALIADRLERDTHVVRIKKLMLYACNDGWESDSARLSAADLTELIDELHQRYPTVEHLRSRLNHLVGTLNKSIEYQSVAHLITVALSALYSAGISNPESTQIRSLPQLRPTTPQANVAEILEQDANLSRIKKLLICVCRKYWEANPYVIEQTPLADLLHELTKRYSKLGSLRDGLAAAVKTLNKPIEYALVAEAILQVIEPLYETEAASGQQAQSTVMDGFLQTTAQAPTPFKPMPVNLFDVRLEIFKHTNPLRAKILLFSLAYYPFEFRSHDWANLKLYSLEGLLRTVLSQAIATGYPSPAMALEELRHKLQTMAQQFSDPAELGGIDRNDYLTVGQALMKALTPNYAALQHQIQQASQSGSAADITCASSTEMVIKPPLVSSELLQSSDRQDISGKAAV</sequence>
<organism evidence="1 2">
    <name type="scientific">Myxacorys almedinensis A</name>
    <dbReference type="NCBI Taxonomy" id="2690445"/>
    <lineage>
        <taxon>Bacteria</taxon>
        <taxon>Bacillati</taxon>
        <taxon>Cyanobacteriota</taxon>
        <taxon>Cyanophyceae</taxon>
        <taxon>Leptolyngbyales</taxon>
        <taxon>Leptolyngbyaceae</taxon>
        <taxon>Myxacorys</taxon>
        <taxon>Myxacorys almedinensis</taxon>
    </lineage>
</organism>